<protein>
    <submittedName>
        <fullName evidence="1">Uncharacterized protein</fullName>
    </submittedName>
</protein>
<gene>
    <name evidence="1" type="ORF">DPPLL_18070</name>
</gene>
<proteinExistence type="predicted"/>
<evidence type="ECO:0000313" key="2">
    <source>
        <dbReference type="Proteomes" id="UP000830055"/>
    </source>
</evidence>
<evidence type="ECO:0000313" key="1">
    <source>
        <dbReference type="EMBL" id="BDD87442.1"/>
    </source>
</evidence>
<accession>A0ABN6M3F1</accession>
<dbReference type="RefSeq" id="WP_284154468.1">
    <property type="nucleotide sequence ID" value="NZ_AP025516.1"/>
</dbReference>
<organism evidence="1 2">
    <name type="scientific">Desulfofustis limnaeus</name>
    <dbReference type="NCBI Taxonomy" id="2740163"/>
    <lineage>
        <taxon>Bacteria</taxon>
        <taxon>Pseudomonadati</taxon>
        <taxon>Thermodesulfobacteriota</taxon>
        <taxon>Desulfobulbia</taxon>
        <taxon>Desulfobulbales</taxon>
        <taxon>Desulfocapsaceae</taxon>
        <taxon>Desulfofustis</taxon>
    </lineage>
</organism>
<reference evidence="1 2" key="1">
    <citation type="submission" date="2022-01" db="EMBL/GenBank/DDBJ databases">
        <title>Desulfofustis limnae sp. nov., a novel mesophilic sulfate-reducing bacterium isolated from marsh soil.</title>
        <authorList>
            <person name="Watanabe M."/>
            <person name="Takahashi A."/>
            <person name="Kojima H."/>
            <person name="Fukui M."/>
        </authorList>
    </citation>
    <scope>NUCLEOTIDE SEQUENCE [LARGE SCALE GENOMIC DNA]</scope>
    <source>
        <strain evidence="1 2">PPLL</strain>
    </source>
</reference>
<dbReference type="EMBL" id="AP025516">
    <property type="protein sequence ID" value="BDD87442.1"/>
    <property type="molecule type" value="Genomic_DNA"/>
</dbReference>
<keyword evidence="2" id="KW-1185">Reference proteome</keyword>
<name>A0ABN6M3F1_9BACT</name>
<dbReference type="Proteomes" id="UP000830055">
    <property type="component" value="Chromosome"/>
</dbReference>
<sequence>MKKQTLLTGQGDLAGHSFRRVFRLTLLDRVIALGNLRSGPGLKPALVLLVLHGCGRWLFPLMIRYEARLHRVYQLIRRSR</sequence>